<dbReference type="SUPFAM" id="SSF53756">
    <property type="entry name" value="UDP-Glycosyltransferase/glycogen phosphorylase"/>
    <property type="match status" value="1"/>
</dbReference>
<keyword evidence="2" id="KW-0808">Transferase</keyword>
<dbReference type="OrthoDB" id="1220440at2"/>
<dbReference type="eggNOG" id="COG0438">
    <property type="taxonomic scope" value="Bacteria"/>
</dbReference>
<dbReference type="Proteomes" id="UP000011910">
    <property type="component" value="Unassembled WGS sequence"/>
</dbReference>
<proteinExistence type="predicted"/>
<dbReference type="EMBL" id="AODQ01000019">
    <property type="protein sequence ID" value="EMR03703.1"/>
    <property type="molecule type" value="Genomic_DNA"/>
</dbReference>
<feature type="domain" description="Glycosyltransferase subfamily 4-like N-terminal" evidence="1">
    <location>
        <begin position="51"/>
        <end position="201"/>
    </location>
</feature>
<dbReference type="RefSeq" id="WP_009194537.1">
    <property type="nucleotide sequence ID" value="NZ_AODQ01000019.1"/>
</dbReference>
<dbReference type="STRING" id="1279009.ADICEAN_01137"/>
<evidence type="ECO:0000313" key="3">
    <source>
        <dbReference type="Proteomes" id="UP000011910"/>
    </source>
</evidence>
<dbReference type="Gene3D" id="3.40.50.2000">
    <property type="entry name" value="Glycogen Phosphorylase B"/>
    <property type="match status" value="2"/>
</dbReference>
<dbReference type="Pfam" id="PF13579">
    <property type="entry name" value="Glyco_trans_4_4"/>
    <property type="match status" value="1"/>
</dbReference>
<dbReference type="PANTHER" id="PTHR12526">
    <property type="entry name" value="GLYCOSYLTRANSFERASE"/>
    <property type="match status" value="1"/>
</dbReference>
<keyword evidence="3" id="KW-1185">Reference proteome</keyword>
<name>M7N4X2_9BACT</name>
<accession>M7N4X2</accession>
<dbReference type="InterPro" id="IPR028098">
    <property type="entry name" value="Glyco_trans_4-like_N"/>
</dbReference>
<dbReference type="GO" id="GO:0016757">
    <property type="term" value="F:glycosyltransferase activity"/>
    <property type="evidence" value="ECO:0007669"/>
    <property type="project" value="TreeGrafter"/>
</dbReference>
<dbReference type="PANTHER" id="PTHR12526:SF600">
    <property type="entry name" value="GLYCOSYL TRANSFERASE GROUP 1"/>
    <property type="match status" value="1"/>
</dbReference>
<dbReference type="AlphaFoldDB" id="M7N4X2"/>
<sequence>MQKPKATLYISYDGMTDPLGQSQVLPYLFGLAGAGYSIILVSAEKEENFRQHQASIAALIREKGGERLQWEPLRYHKRPPVLSTLWDIGAMYRQVQRLLKRYDVQLLHCRSYISALIGLRVKRRFGIPFLFDMRGFWVEERVEGGLWKLENPLYRQVYRFFKQKEREFFKEAAAVVSLTEAGKAIIRENRWTSAPIEVIPCCADLDFFSYERVSETDKAAARQTLGVQAGDRIVSYLGSLGTWYMLDEMLDFFAVLLAAHPRYTFLFITKDDPRQVYSAARQKGIDPTKIKVVAASRQEVPVLACLSDFSVFFIRPSFSKQASSPTKHAELLGLGIPVFCNAGVGDTDAVTRAVHPGLLIPALDSETFSQSIARLPEILAMPRESLRLVAQEQYSLTEGVEKYKTLYHALLKRI</sequence>
<gene>
    <name evidence="2" type="ORF">ADICEAN_01137</name>
</gene>
<protein>
    <submittedName>
        <fullName evidence="2">Putative glycosyl transferase</fullName>
    </submittedName>
</protein>
<evidence type="ECO:0000259" key="1">
    <source>
        <dbReference type="Pfam" id="PF13579"/>
    </source>
</evidence>
<comment type="caution">
    <text evidence="2">The sequence shown here is derived from an EMBL/GenBank/DDBJ whole genome shotgun (WGS) entry which is preliminary data.</text>
</comment>
<organism evidence="2 3">
    <name type="scientific">Cesiribacter andamanensis AMV16</name>
    <dbReference type="NCBI Taxonomy" id="1279009"/>
    <lineage>
        <taxon>Bacteria</taxon>
        <taxon>Pseudomonadati</taxon>
        <taxon>Bacteroidota</taxon>
        <taxon>Cytophagia</taxon>
        <taxon>Cytophagales</taxon>
        <taxon>Cesiribacteraceae</taxon>
        <taxon>Cesiribacter</taxon>
    </lineage>
</organism>
<reference evidence="2 3" key="1">
    <citation type="journal article" date="2013" name="Genome Announc.">
        <title>Draft Genome Sequence of Cesiribacter andamanensis Strain AMV16T, Isolated from a Soil Sample from a Mud Volcano in the Andaman Islands, India.</title>
        <authorList>
            <person name="Shivaji S."/>
            <person name="Ara S."/>
            <person name="Begum Z."/>
            <person name="Srinivas T.N."/>
            <person name="Singh A."/>
            <person name="Kumar Pinnaka A."/>
        </authorList>
    </citation>
    <scope>NUCLEOTIDE SEQUENCE [LARGE SCALE GENOMIC DNA]</scope>
    <source>
        <strain evidence="2 3">AMV16</strain>
    </source>
</reference>
<evidence type="ECO:0000313" key="2">
    <source>
        <dbReference type="EMBL" id="EMR03703.1"/>
    </source>
</evidence>